<accession>A0A366XXN2</accession>
<comment type="caution">
    <text evidence="2">The sequence shown here is derived from an EMBL/GenBank/DDBJ whole genome shotgun (WGS) entry which is preliminary data.</text>
</comment>
<keyword evidence="3" id="KW-1185">Reference proteome</keyword>
<proteinExistence type="predicted"/>
<evidence type="ECO:0000259" key="1">
    <source>
        <dbReference type="Pfam" id="PF05193"/>
    </source>
</evidence>
<dbReference type="SUPFAM" id="SSF63411">
    <property type="entry name" value="LuxS/MPP-like metallohydrolase"/>
    <property type="match status" value="2"/>
</dbReference>
<dbReference type="NCBIfam" id="NF047422">
    <property type="entry name" value="YfmF_fam"/>
    <property type="match status" value="1"/>
</dbReference>
<dbReference type="RefSeq" id="WP_113805628.1">
    <property type="nucleotide sequence ID" value="NZ_QOCW01000007.1"/>
</dbReference>
<dbReference type="OrthoDB" id="9762085at2"/>
<dbReference type="Proteomes" id="UP000253314">
    <property type="component" value="Unassembled WGS sequence"/>
</dbReference>
<reference evidence="2 3" key="1">
    <citation type="submission" date="2018-07" db="EMBL/GenBank/DDBJ databases">
        <title>Lottiidibacillus patelloidae gen. nov., sp. nov., isolated from the intestinal tract of a marine limpet and the reclassification of B. taeanensis BH030017T, B. algicola KMM 3737T and B. hwajinpoensis SW-72T as genus Lottiidibacillus.</title>
        <authorList>
            <person name="Liu R."/>
            <person name="Huang Z."/>
        </authorList>
    </citation>
    <scope>NUCLEOTIDE SEQUENCE [LARGE SCALE GENOMIC DNA]</scope>
    <source>
        <strain evidence="2 3">BH030017</strain>
    </source>
</reference>
<dbReference type="PANTHER" id="PTHR11851:SF186">
    <property type="entry name" value="INACTIVE METALLOPROTEASE YMFF-RELATED"/>
    <property type="match status" value="1"/>
</dbReference>
<sequence>MGYVTHEVHEMNAYRLHTIPTSKFKTNTIIIQLNQSIQQEDVTKRALLPYVLQSGTEDLPSTKQIRSRLDGLYGATLNVDLNKKGENHIITIRMDIANEQFLSDQTPLFEQALTLLSNILLRPNQKDSAFDEQTVEKEKRTLKQRIQSVYDDKMRYANLRLIQEMCQTERYRLHVNGNSDEIDSITPKSLYQYYQKVLAEDEIDVYIVGDIDVEKVKAACHKVFQLPAERKVTEVQPSSVDVEVKEEKEVFDTQEVKQGKLHLGYRTYTTFKDDDYSALQVFNGIFGGFSHSKLFINVREKESLAYYAASRVESHKGLMLVMSGIEFANYDKTIAIIKEQLESMRAGDFTEEELNQTKIMIKNQLLETIDQPRGITELLYHQVVAKTNRSFDEMLDGIEKVTREDVIKAANKIKLDTIYFLKGKEA</sequence>
<evidence type="ECO:0000313" key="3">
    <source>
        <dbReference type="Proteomes" id="UP000253314"/>
    </source>
</evidence>
<dbReference type="PANTHER" id="PTHR11851">
    <property type="entry name" value="METALLOPROTEASE"/>
    <property type="match status" value="1"/>
</dbReference>
<dbReference type="InterPro" id="IPR050361">
    <property type="entry name" value="MPP/UQCRC_Complex"/>
</dbReference>
<dbReference type="Pfam" id="PF05193">
    <property type="entry name" value="Peptidase_M16_C"/>
    <property type="match status" value="1"/>
</dbReference>
<protein>
    <submittedName>
        <fullName evidence="2">Insulinase family protein</fullName>
    </submittedName>
</protein>
<name>A0A366XXN2_9BACI</name>
<organism evidence="2 3">
    <name type="scientific">Bacillus taeanensis</name>
    <dbReference type="NCBI Taxonomy" id="273032"/>
    <lineage>
        <taxon>Bacteria</taxon>
        <taxon>Bacillati</taxon>
        <taxon>Bacillota</taxon>
        <taxon>Bacilli</taxon>
        <taxon>Bacillales</taxon>
        <taxon>Bacillaceae</taxon>
        <taxon>Bacillus</taxon>
    </lineage>
</organism>
<feature type="domain" description="Peptidase M16 C-terminal" evidence="1">
    <location>
        <begin position="184"/>
        <end position="358"/>
    </location>
</feature>
<evidence type="ECO:0000313" key="2">
    <source>
        <dbReference type="EMBL" id="RBW69905.1"/>
    </source>
</evidence>
<dbReference type="EMBL" id="QOCW01000007">
    <property type="protein sequence ID" value="RBW69905.1"/>
    <property type="molecule type" value="Genomic_DNA"/>
</dbReference>
<dbReference type="AlphaFoldDB" id="A0A366XXN2"/>
<dbReference type="InterPro" id="IPR007863">
    <property type="entry name" value="Peptidase_M16_C"/>
</dbReference>
<gene>
    <name evidence="2" type="ORF">DS031_08585</name>
</gene>
<dbReference type="GO" id="GO:0046872">
    <property type="term" value="F:metal ion binding"/>
    <property type="evidence" value="ECO:0007669"/>
    <property type="project" value="InterPro"/>
</dbReference>
<dbReference type="InterPro" id="IPR011249">
    <property type="entry name" value="Metalloenz_LuxS/M16"/>
</dbReference>
<dbReference type="Gene3D" id="3.30.830.10">
    <property type="entry name" value="Metalloenzyme, LuxS/M16 peptidase-like"/>
    <property type="match status" value="2"/>
</dbReference>